<comment type="caution">
    <text evidence="4">The sequence shown here is derived from an EMBL/GenBank/DDBJ whole genome shotgun (WGS) entry which is preliminary data.</text>
</comment>
<comment type="similarity">
    <text evidence="1">Belongs to the UDP-glycosyltransferase family.</text>
</comment>
<sequence length="977" mass="108589">MEIFQDLLEFLLEFSSLLSVPGSPTPVIVSAIDISASVKKHLILSATADSRDHCCGTLKRKASPLVHSTRERIALMKYESRARIILVPYPAQGHVTPMLQLASTFHDHGLQPLVVLPDFIYDTVVGKTGAAASGGSVMLVSLPSGLAPDEPKDFFSIGYAMEHHMPGHFRDVLIDQYSHGDEGRVVCVVVDLLASWAIDVARRCEIPVAGFWPAMLATYHLIAAIPHLIRSGLVSDNGTPLQKGPVRFLPGQPMLNAQDLPWLVGNPASRKSRFTFWLQTLQRSRSIKWLLINSFLEAPTIQVESDDVSTLQRPQPLIFQVGPLTRQHSKSCPSPTFWNEDRTCLEWLNEQPTSSVIYVSFGSWVKPIEDEKITQLALGLESTRRPFLWVLGPVWRDCLPSGFVDRVKDRSKVVDWAPQKEVLAHVAVGCYLTHCGWNSTLEAIQAEKLLLCYPVSGDQFVNCRYIVKFWGIGEEVGGGTRHDVEEGVRRLMEGGGDMQRRVRELKERVMGEEASKRAASLLMDFLDMIRDLRRVQAEDHLGALPCPGPRNTYASIGKNLPRTITVFNPWLSFLILSTTASSPNSVPPLLLAGLILTCYSPYPPGLRRTSPRTTFAPSPTRAMENHMPGHFRDVLDDHQTSHGDVVCVVVDLLASWAIDVAGRCGVPVAGFWPAMLATYHLIAAIPRLIRSGLLSEEGTPLRKGPVRYIPGQPMLNAQDLPWLVGNPAARKARFTFWMQTLHRSRSIKWLLVNSFGTDVKDDGEENNGEDVQTLGRPLILRVGPLTRHCESKSCPSPTFWNEDRTCLEWLNQQPTSSVIYGSFGSWVKPIEDAKVAQLGLGLEATARPFLWVLGRAWRAGLPFGFLDRVKDRSMVVDWAPQKEILAHEAVGCYLTHCGWELHPGSDTGREATPLLPGFRRSVCELPLHRQGLGNRGSGGCGDAARRGGRCEETDGRRWRHAEEGREIERKSDGRRSA</sequence>
<dbReference type="FunFam" id="3.40.50.2000:FF:000056">
    <property type="entry name" value="Glycosyltransferase"/>
    <property type="match status" value="1"/>
</dbReference>
<dbReference type="Pfam" id="PF00201">
    <property type="entry name" value="UDPGT"/>
    <property type="match status" value="2"/>
</dbReference>
<accession>A0AAV7F940</accession>
<dbReference type="SUPFAM" id="SSF53756">
    <property type="entry name" value="UDP-Glycosyltransferase/glycogen phosphorylase"/>
    <property type="match status" value="2"/>
</dbReference>
<dbReference type="GO" id="GO:0080044">
    <property type="term" value="F:quercetin 7-O-glucosyltransferase activity"/>
    <property type="evidence" value="ECO:0007669"/>
    <property type="project" value="TreeGrafter"/>
</dbReference>
<evidence type="ECO:0000313" key="5">
    <source>
        <dbReference type="Proteomes" id="UP000825729"/>
    </source>
</evidence>
<keyword evidence="2" id="KW-0808">Transferase</keyword>
<dbReference type="InterPro" id="IPR002213">
    <property type="entry name" value="UDP_glucos_trans"/>
</dbReference>
<keyword evidence="5" id="KW-1185">Reference proteome</keyword>
<dbReference type="PANTHER" id="PTHR11926:SF1402">
    <property type="entry name" value="GLYCOSYLTRANSFERASE"/>
    <property type="match status" value="1"/>
</dbReference>
<dbReference type="GO" id="GO:0080043">
    <property type="term" value="F:quercetin 3-O-glucosyltransferase activity"/>
    <property type="evidence" value="ECO:0007669"/>
    <property type="project" value="TreeGrafter"/>
</dbReference>
<protein>
    <recommendedName>
        <fullName evidence="6">UDP-glycosyltransferase 82A1</fullName>
    </recommendedName>
</protein>
<evidence type="ECO:0000256" key="1">
    <source>
        <dbReference type="ARBA" id="ARBA00009995"/>
    </source>
</evidence>
<dbReference type="EMBL" id="JAINDJ010000002">
    <property type="protein sequence ID" value="KAG9456775.1"/>
    <property type="molecule type" value="Genomic_DNA"/>
</dbReference>
<feature type="compositionally biased region" description="Basic and acidic residues" evidence="3">
    <location>
        <begin position="943"/>
        <end position="977"/>
    </location>
</feature>
<name>A0AAV7F940_ARIFI</name>
<proteinExistence type="inferred from homology"/>
<organism evidence="4 5">
    <name type="scientific">Aristolochia fimbriata</name>
    <name type="common">White veined hardy Dutchman's pipe vine</name>
    <dbReference type="NCBI Taxonomy" id="158543"/>
    <lineage>
        <taxon>Eukaryota</taxon>
        <taxon>Viridiplantae</taxon>
        <taxon>Streptophyta</taxon>
        <taxon>Embryophyta</taxon>
        <taxon>Tracheophyta</taxon>
        <taxon>Spermatophyta</taxon>
        <taxon>Magnoliopsida</taxon>
        <taxon>Magnoliidae</taxon>
        <taxon>Piperales</taxon>
        <taxon>Aristolochiaceae</taxon>
        <taxon>Aristolochia</taxon>
    </lineage>
</organism>
<dbReference type="PANTHER" id="PTHR11926">
    <property type="entry name" value="GLUCOSYL/GLUCURONOSYL TRANSFERASES"/>
    <property type="match status" value="1"/>
</dbReference>
<reference evidence="4 5" key="1">
    <citation type="submission" date="2021-07" db="EMBL/GenBank/DDBJ databases">
        <title>The Aristolochia fimbriata genome: insights into angiosperm evolution, floral development and chemical biosynthesis.</title>
        <authorList>
            <person name="Jiao Y."/>
        </authorList>
    </citation>
    <scope>NUCLEOTIDE SEQUENCE [LARGE SCALE GENOMIC DNA]</scope>
    <source>
        <strain evidence="4">IBCAS-2021</strain>
        <tissue evidence="4">Leaf</tissue>
    </source>
</reference>
<feature type="region of interest" description="Disordered" evidence="3">
    <location>
        <begin position="935"/>
        <end position="977"/>
    </location>
</feature>
<evidence type="ECO:0008006" key="6">
    <source>
        <dbReference type="Google" id="ProtNLM"/>
    </source>
</evidence>
<dbReference type="Gene3D" id="3.40.50.2000">
    <property type="entry name" value="Glycogen Phosphorylase B"/>
    <property type="match status" value="4"/>
</dbReference>
<evidence type="ECO:0000256" key="3">
    <source>
        <dbReference type="SAM" id="MobiDB-lite"/>
    </source>
</evidence>
<dbReference type="AlphaFoldDB" id="A0AAV7F940"/>
<gene>
    <name evidence="4" type="ORF">H6P81_001283</name>
</gene>
<evidence type="ECO:0000313" key="4">
    <source>
        <dbReference type="EMBL" id="KAG9456775.1"/>
    </source>
</evidence>
<dbReference type="CDD" id="cd03784">
    <property type="entry name" value="GT1_Gtf-like"/>
    <property type="match status" value="2"/>
</dbReference>
<dbReference type="Proteomes" id="UP000825729">
    <property type="component" value="Unassembled WGS sequence"/>
</dbReference>
<evidence type="ECO:0000256" key="2">
    <source>
        <dbReference type="ARBA" id="ARBA00022679"/>
    </source>
</evidence>